<sequence length="59" mass="6891">MEVETGIASILNKDPKIIRFFAARMLVELTLERPLTKEEQQKLFHRCRTNFLREVGESG</sequence>
<dbReference type="EMBL" id="MT141599">
    <property type="protein sequence ID" value="QJA68241.1"/>
    <property type="molecule type" value="Genomic_DNA"/>
</dbReference>
<gene>
    <name evidence="1" type="ORF">MM415A07519_0009</name>
</gene>
<evidence type="ECO:0000313" key="1">
    <source>
        <dbReference type="EMBL" id="QJA68241.1"/>
    </source>
</evidence>
<dbReference type="AlphaFoldDB" id="A0A6M3JGT6"/>
<protein>
    <submittedName>
        <fullName evidence="1">Uncharacterized protein</fullName>
    </submittedName>
</protein>
<proteinExistence type="predicted"/>
<accession>A0A6M3JGT6</accession>
<name>A0A6M3JGT6_9ZZZZ</name>
<organism evidence="1">
    <name type="scientific">viral metagenome</name>
    <dbReference type="NCBI Taxonomy" id="1070528"/>
    <lineage>
        <taxon>unclassified sequences</taxon>
        <taxon>metagenomes</taxon>
        <taxon>organismal metagenomes</taxon>
    </lineage>
</organism>
<reference evidence="1" key="1">
    <citation type="submission" date="2020-03" db="EMBL/GenBank/DDBJ databases">
        <title>The deep terrestrial virosphere.</title>
        <authorList>
            <person name="Holmfeldt K."/>
            <person name="Nilsson E."/>
            <person name="Simone D."/>
            <person name="Lopez-Fernandez M."/>
            <person name="Wu X."/>
            <person name="de Brujin I."/>
            <person name="Lundin D."/>
            <person name="Andersson A."/>
            <person name="Bertilsson S."/>
            <person name="Dopson M."/>
        </authorList>
    </citation>
    <scope>NUCLEOTIDE SEQUENCE</scope>
    <source>
        <strain evidence="1">MM415A07519</strain>
    </source>
</reference>